<reference evidence="6 7" key="1">
    <citation type="submission" date="2006-10" db="EMBL/GenBank/DDBJ databases">
        <title>Complete sequence of Syntrophobacter fumaroxidans MPOB.</title>
        <authorList>
            <consortium name="US DOE Joint Genome Institute"/>
            <person name="Copeland A."/>
            <person name="Lucas S."/>
            <person name="Lapidus A."/>
            <person name="Barry K."/>
            <person name="Detter J.C."/>
            <person name="Glavina del Rio T."/>
            <person name="Hammon N."/>
            <person name="Israni S."/>
            <person name="Pitluck S."/>
            <person name="Goltsman E.G."/>
            <person name="Martinez M."/>
            <person name="Schmutz J."/>
            <person name="Larimer F."/>
            <person name="Land M."/>
            <person name="Hauser L."/>
            <person name="Kyrpides N."/>
            <person name="Kim E."/>
            <person name="Boone D.R."/>
            <person name="Brockman F."/>
            <person name="Culley D."/>
            <person name="Ferry J."/>
            <person name="Gunsalus R."/>
            <person name="McInerney M.J."/>
            <person name="Morrison M."/>
            <person name="Plugge C."/>
            <person name="Rohlin L."/>
            <person name="Scholten J."/>
            <person name="Sieber J."/>
            <person name="Stams A.J.M."/>
            <person name="Worm P."/>
            <person name="Henstra A.M."/>
            <person name="Richardson P."/>
        </authorList>
    </citation>
    <scope>NUCLEOTIDE SEQUENCE [LARGE SCALE GENOMIC DNA]</scope>
    <source>
        <strain evidence="7">DSM 10017 / MPOB</strain>
    </source>
</reference>
<organism evidence="6 7">
    <name type="scientific">Syntrophobacter fumaroxidans (strain DSM 10017 / MPOB)</name>
    <dbReference type="NCBI Taxonomy" id="335543"/>
    <lineage>
        <taxon>Bacteria</taxon>
        <taxon>Pseudomonadati</taxon>
        <taxon>Thermodesulfobacteriota</taxon>
        <taxon>Syntrophobacteria</taxon>
        <taxon>Syntrophobacterales</taxon>
        <taxon>Syntrophobacteraceae</taxon>
        <taxon>Syntrophobacter</taxon>
    </lineage>
</organism>
<dbReference type="GO" id="GO:0046872">
    <property type="term" value="F:metal ion binding"/>
    <property type="evidence" value="ECO:0007669"/>
    <property type="project" value="UniProtKB-KW"/>
</dbReference>
<dbReference type="GO" id="GO:0006284">
    <property type="term" value="P:base-excision repair"/>
    <property type="evidence" value="ECO:0007669"/>
    <property type="project" value="InterPro"/>
</dbReference>
<dbReference type="PANTHER" id="PTHR10359">
    <property type="entry name" value="A/G-SPECIFIC ADENINE GLYCOSYLASE/ENDONUCLEASE III"/>
    <property type="match status" value="1"/>
</dbReference>
<dbReference type="KEGG" id="sfu:Sfum_0353"/>
<evidence type="ECO:0000256" key="4">
    <source>
        <dbReference type="ARBA" id="ARBA00023014"/>
    </source>
</evidence>
<dbReference type="InterPro" id="IPR011257">
    <property type="entry name" value="DNA_glycosylase"/>
</dbReference>
<evidence type="ECO:0000313" key="7">
    <source>
        <dbReference type="Proteomes" id="UP000001784"/>
    </source>
</evidence>
<evidence type="ECO:0000259" key="5">
    <source>
        <dbReference type="SMART" id="SM00478"/>
    </source>
</evidence>
<dbReference type="InParanoid" id="A0LF51"/>
<keyword evidence="2" id="KW-0479">Metal-binding</keyword>
<name>A0LF51_SYNFM</name>
<accession>A0LF51</accession>
<dbReference type="Pfam" id="PF00730">
    <property type="entry name" value="HhH-GPD"/>
    <property type="match status" value="1"/>
</dbReference>
<dbReference type="Proteomes" id="UP000001784">
    <property type="component" value="Chromosome"/>
</dbReference>
<dbReference type="SMART" id="SM00478">
    <property type="entry name" value="ENDO3c"/>
    <property type="match status" value="1"/>
</dbReference>
<dbReference type="Gene3D" id="1.10.340.30">
    <property type="entry name" value="Hypothetical protein, domain 2"/>
    <property type="match status" value="1"/>
</dbReference>
<dbReference type="SUPFAM" id="SSF48150">
    <property type="entry name" value="DNA-glycosylase"/>
    <property type="match status" value="1"/>
</dbReference>
<dbReference type="PANTHER" id="PTHR10359:SF19">
    <property type="entry name" value="DNA REPAIR GLYCOSYLASE MJ1434-RELATED"/>
    <property type="match status" value="1"/>
</dbReference>
<dbReference type="EMBL" id="CP000478">
    <property type="protein sequence ID" value="ABK16053.1"/>
    <property type="molecule type" value="Genomic_DNA"/>
</dbReference>
<evidence type="ECO:0000256" key="2">
    <source>
        <dbReference type="ARBA" id="ARBA00022723"/>
    </source>
</evidence>
<dbReference type="GO" id="GO:0016798">
    <property type="term" value="F:hydrolase activity, acting on glycosyl bonds"/>
    <property type="evidence" value="ECO:0007669"/>
    <property type="project" value="UniProtKB-KW"/>
</dbReference>
<keyword evidence="1" id="KW-0004">4Fe-4S</keyword>
<feature type="domain" description="HhH-GPD" evidence="5">
    <location>
        <begin position="40"/>
        <end position="199"/>
    </location>
</feature>
<keyword evidence="7" id="KW-1185">Reference proteome</keyword>
<keyword evidence="4" id="KW-0411">Iron-sulfur</keyword>
<dbReference type="RefSeq" id="WP_011697226.1">
    <property type="nucleotide sequence ID" value="NC_008554.1"/>
</dbReference>
<dbReference type="PIRSF" id="PIRSF001435">
    <property type="entry name" value="Nth"/>
    <property type="match status" value="1"/>
</dbReference>
<dbReference type="eggNOG" id="COG2231">
    <property type="taxonomic scope" value="Bacteria"/>
</dbReference>
<dbReference type="HOGENOM" id="CLU_012862_6_0_7"/>
<keyword evidence="6" id="KW-0378">Hydrolase</keyword>
<dbReference type="GO" id="GO:0051539">
    <property type="term" value="F:4 iron, 4 sulfur cluster binding"/>
    <property type="evidence" value="ECO:0007669"/>
    <property type="project" value="UniProtKB-KW"/>
</dbReference>
<protein>
    <submittedName>
        <fullName evidence="6">DNA-3-methyladenine glycosylase III</fullName>
        <ecNumber evidence="6">3.2.2.-</ecNumber>
    </submittedName>
</protein>
<dbReference type="AlphaFoldDB" id="A0LF51"/>
<dbReference type="Gene3D" id="1.10.1670.10">
    <property type="entry name" value="Helix-hairpin-Helix base-excision DNA repair enzymes (C-terminal)"/>
    <property type="match status" value="1"/>
</dbReference>
<evidence type="ECO:0000256" key="3">
    <source>
        <dbReference type="ARBA" id="ARBA00023004"/>
    </source>
</evidence>
<evidence type="ECO:0000256" key="1">
    <source>
        <dbReference type="ARBA" id="ARBA00022485"/>
    </source>
</evidence>
<gene>
    <name evidence="6" type="ordered locus">Sfum_0353</name>
</gene>
<keyword evidence="3" id="KW-0408">Iron</keyword>
<dbReference type="EC" id="3.2.2.-" evidence="6"/>
<evidence type="ECO:0000313" key="6">
    <source>
        <dbReference type="EMBL" id="ABK16053.1"/>
    </source>
</evidence>
<keyword evidence="6" id="KW-0326">Glycosidase</keyword>
<sequence>MMTDRNGLIRLIFDRLHGFFGPQNWWPADTPFEVIVGAILTQNTSWKNVARAVANLRDHGLLSFEALCAVPEPLLAELIRSSGYYNQKARKLKAFCRHVCETGHAGLDGFLAQDTDTLRSELLRIRGVGPETADSIVLYAAHKPSFVVDTYTHRVFSRHGWVQESPSYDELRGFFMDCLEPDVGLFQELHALLVRTGHLFCRKTPRCGGCPLEGLRAGTAAG</sequence>
<proteinExistence type="predicted"/>
<dbReference type="STRING" id="335543.Sfum_0353"/>
<dbReference type="CDD" id="cd00056">
    <property type="entry name" value="ENDO3c"/>
    <property type="match status" value="1"/>
</dbReference>
<dbReference type="InterPro" id="IPR023170">
    <property type="entry name" value="HhH_base_excis_C"/>
</dbReference>
<dbReference type="InterPro" id="IPR003265">
    <property type="entry name" value="HhH-GPD_domain"/>
</dbReference>